<sequence>MGCIVGPNNPTAFISAFGEGSDVGLLDAGYEVLVGVETGSDRTDVGEGIVTTPSTHIVVVHVNTEGRNHVAFIVWEGNMARAFSSLLKGYDNI</sequence>
<protein>
    <submittedName>
        <fullName evidence="1">Uncharacterized protein</fullName>
    </submittedName>
</protein>
<reference evidence="1 2" key="1">
    <citation type="journal article" date="2024" name="G3 (Bethesda)">
        <title>Genome assembly of Hibiscus sabdariffa L. provides insights into metabolisms of medicinal natural products.</title>
        <authorList>
            <person name="Kim T."/>
        </authorList>
    </citation>
    <scope>NUCLEOTIDE SEQUENCE [LARGE SCALE GENOMIC DNA]</scope>
    <source>
        <strain evidence="1">TK-2024</strain>
        <tissue evidence="1">Old leaves</tissue>
    </source>
</reference>
<gene>
    <name evidence="1" type="ORF">V6N11_021726</name>
</gene>
<evidence type="ECO:0000313" key="2">
    <source>
        <dbReference type="Proteomes" id="UP001396334"/>
    </source>
</evidence>
<accession>A0ABR2THS0</accession>
<organism evidence="1 2">
    <name type="scientific">Hibiscus sabdariffa</name>
    <name type="common">roselle</name>
    <dbReference type="NCBI Taxonomy" id="183260"/>
    <lineage>
        <taxon>Eukaryota</taxon>
        <taxon>Viridiplantae</taxon>
        <taxon>Streptophyta</taxon>
        <taxon>Embryophyta</taxon>
        <taxon>Tracheophyta</taxon>
        <taxon>Spermatophyta</taxon>
        <taxon>Magnoliopsida</taxon>
        <taxon>eudicotyledons</taxon>
        <taxon>Gunneridae</taxon>
        <taxon>Pentapetalae</taxon>
        <taxon>rosids</taxon>
        <taxon>malvids</taxon>
        <taxon>Malvales</taxon>
        <taxon>Malvaceae</taxon>
        <taxon>Malvoideae</taxon>
        <taxon>Hibiscus</taxon>
    </lineage>
</organism>
<dbReference type="EMBL" id="JBBPBN010000005">
    <property type="protein sequence ID" value="KAK9036799.1"/>
    <property type="molecule type" value="Genomic_DNA"/>
</dbReference>
<keyword evidence="2" id="KW-1185">Reference proteome</keyword>
<dbReference type="Proteomes" id="UP001396334">
    <property type="component" value="Unassembled WGS sequence"/>
</dbReference>
<comment type="caution">
    <text evidence="1">The sequence shown here is derived from an EMBL/GenBank/DDBJ whole genome shotgun (WGS) entry which is preliminary data.</text>
</comment>
<evidence type="ECO:0000313" key="1">
    <source>
        <dbReference type="EMBL" id="KAK9036799.1"/>
    </source>
</evidence>
<proteinExistence type="predicted"/>
<name>A0ABR2THS0_9ROSI</name>